<dbReference type="SMART" id="SM00892">
    <property type="entry name" value="Endonuclease_NS"/>
    <property type="match status" value="1"/>
</dbReference>
<keyword evidence="3" id="KW-1133">Transmembrane helix</keyword>
<gene>
    <name evidence="6" type="ORF">JZ751_009280</name>
</gene>
<dbReference type="FunFam" id="3.40.720.10:FF:000145">
    <property type="entry name" value="Uncharacterized protein"/>
    <property type="match status" value="1"/>
</dbReference>
<protein>
    <submittedName>
        <fullName evidence="6">Uncharacterized protein</fullName>
    </submittedName>
</protein>
<dbReference type="GO" id="GO:0030505">
    <property type="term" value="P:inorganic diphosphate transport"/>
    <property type="evidence" value="ECO:0007669"/>
    <property type="project" value="TreeGrafter"/>
</dbReference>
<dbReference type="SUPFAM" id="SSF54060">
    <property type="entry name" value="His-Me finger endonucleases"/>
    <property type="match status" value="1"/>
</dbReference>
<dbReference type="GO" id="GO:0046872">
    <property type="term" value="F:metal ion binding"/>
    <property type="evidence" value="ECO:0007669"/>
    <property type="project" value="InterPro"/>
</dbReference>
<evidence type="ECO:0000256" key="3">
    <source>
        <dbReference type="SAM" id="Phobius"/>
    </source>
</evidence>
<keyword evidence="7" id="KW-1185">Reference proteome</keyword>
<dbReference type="Proteomes" id="UP000824540">
    <property type="component" value="Unassembled WGS sequence"/>
</dbReference>
<dbReference type="GO" id="GO:0003676">
    <property type="term" value="F:nucleic acid binding"/>
    <property type="evidence" value="ECO:0007669"/>
    <property type="project" value="InterPro"/>
</dbReference>
<dbReference type="Gene3D" id="3.40.570.10">
    <property type="entry name" value="Extracellular Endonuclease, subunit A"/>
    <property type="match status" value="1"/>
</dbReference>
<evidence type="ECO:0000259" key="5">
    <source>
        <dbReference type="SMART" id="SM00892"/>
    </source>
</evidence>
<dbReference type="InterPro" id="IPR044925">
    <property type="entry name" value="His-Me_finger_sf"/>
</dbReference>
<dbReference type="GO" id="GO:0009143">
    <property type="term" value="P:nucleoside triphosphate catabolic process"/>
    <property type="evidence" value="ECO:0007669"/>
    <property type="project" value="TreeGrafter"/>
</dbReference>
<dbReference type="GO" id="GO:0004528">
    <property type="term" value="F:phosphodiesterase I activity"/>
    <property type="evidence" value="ECO:0007669"/>
    <property type="project" value="TreeGrafter"/>
</dbReference>
<dbReference type="OrthoDB" id="415411at2759"/>
<dbReference type="GO" id="GO:0045599">
    <property type="term" value="P:negative regulation of fat cell differentiation"/>
    <property type="evidence" value="ECO:0007669"/>
    <property type="project" value="TreeGrafter"/>
</dbReference>
<dbReference type="Gene3D" id="3.40.720.10">
    <property type="entry name" value="Alkaline Phosphatase, subunit A"/>
    <property type="match status" value="1"/>
</dbReference>
<comment type="caution">
    <text evidence="6">The sequence shown here is derived from an EMBL/GenBank/DDBJ whole genome shotgun (WGS) entry which is preliminary data.</text>
</comment>
<organism evidence="6 7">
    <name type="scientific">Albula glossodonta</name>
    <name type="common">roundjaw bonefish</name>
    <dbReference type="NCBI Taxonomy" id="121402"/>
    <lineage>
        <taxon>Eukaryota</taxon>
        <taxon>Metazoa</taxon>
        <taxon>Chordata</taxon>
        <taxon>Craniata</taxon>
        <taxon>Vertebrata</taxon>
        <taxon>Euteleostomi</taxon>
        <taxon>Actinopterygii</taxon>
        <taxon>Neopterygii</taxon>
        <taxon>Teleostei</taxon>
        <taxon>Albuliformes</taxon>
        <taxon>Albulidae</taxon>
        <taxon>Albula</taxon>
    </lineage>
</organism>
<dbReference type="InterPro" id="IPR020821">
    <property type="entry name" value="ENPP1-3/EXOG-like_nuc-like"/>
</dbReference>
<keyword evidence="2" id="KW-0325">Glycoprotein</keyword>
<feature type="domain" description="ENPP1-3/EXOG-like endonuclease/phosphodiesterase" evidence="4">
    <location>
        <begin position="569"/>
        <end position="793"/>
    </location>
</feature>
<feature type="domain" description="DNA/RNA non-specific endonuclease/pyrophosphatase/phosphodiesterase" evidence="5">
    <location>
        <begin position="568"/>
        <end position="779"/>
    </location>
</feature>
<evidence type="ECO:0000259" key="4">
    <source>
        <dbReference type="SMART" id="SM00477"/>
    </source>
</evidence>
<dbReference type="InterPro" id="IPR017850">
    <property type="entry name" value="Alkaline_phosphatase_core_sf"/>
</dbReference>
<keyword evidence="3" id="KW-0812">Transmembrane</keyword>
<dbReference type="SUPFAM" id="SSF53649">
    <property type="entry name" value="Alkaline phosphatase-like"/>
    <property type="match status" value="1"/>
</dbReference>
<dbReference type="GO" id="GO:0009986">
    <property type="term" value="C:cell surface"/>
    <property type="evidence" value="ECO:0007669"/>
    <property type="project" value="TreeGrafter"/>
</dbReference>
<proteinExistence type="predicted"/>
<dbReference type="Pfam" id="PF01223">
    <property type="entry name" value="Endonuclease_NS"/>
    <property type="match status" value="1"/>
</dbReference>
<dbReference type="GO" id="GO:0046034">
    <property type="term" value="P:ATP metabolic process"/>
    <property type="evidence" value="ECO:0007669"/>
    <property type="project" value="TreeGrafter"/>
</dbReference>
<dbReference type="GO" id="GO:0030500">
    <property type="term" value="P:regulation of bone mineralization"/>
    <property type="evidence" value="ECO:0007669"/>
    <property type="project" value="TreeGrafter"/>
</dbReference>
<reference evidence="6" key="1">
    <citation type="thesis" date="2021" institute="BYU ScholarsArchive" country="Provo, UT, USA">
        <title>Applications of and Algorithms for Genome Assembly and Genomic Analyses with an Emphasis on Marine Teleosts.</title>
        <authorList>
            <person name="Pickett B.D."/>
        </authorList>
    </citation>
    <scope>NUCLEOTIDE SEQUENCE</scope>
    <source>
        <strain evidence="6">HI-2016</strain>
    </source>
</reference>
<evidence type="ECO:0000256" key="1">
    <source>
        <dbReference type="ARBA" id="ARBA00022801"/>
    </source>
</evidence>
<dbReference type="InterPro" id="IPR001604">
    <property type="entry name" value="Endo_G_ENPP1-like_dom"/>
</dbReference>
<feature type="transmembrane region" description="Helical" evidence="3">
    <location>
        <begin position="50"/>
        <end position="70"/>
    </location>
</feature>
<evidence type="ECO:0000313" key="6">
    <source>
        <dbReference type="EMBL" id="KAG9328918.1"/>
    </source>
</evidence>
<dbReference type="InterPro" id="IPR002591">
    <property type="entry name" value="Phosphodiest/P_Trfase"/>
</dbReference>
<dbReference type="GO" id="GO:0004551">
    <property type="term" value="F:dinucleotide phosphatase activity"/>
    <property type="evidence" value="ECO:0007669"/>
    <property type="project" value="TreeGrafter"/>
</dbReference>
<dbReference type="EMBL" id="JAFBMS010001659">
    <property type="protein sequence ID" value="KAG9328918.1"/>
    <property type="molecule type" value="Genomic_DNA"/>
</dbReference>
<keyword evidence="1" id="KW-0378">Hydrolase</keyword>
<dbReference type="PANTHER" id="PTHR10151:SF77">
    <property type="entry name" value="ECTONUCLEOTIDE PYROPHOSPHATASE_PHOSPHODIESTERASE FAMILY MEMBER 1"/>
    <property type="match status" value="1"/>
</dbReference>
<name>A0A8T2MTC2_9TELE</name>
<dbReference type="Pfam" id="PF01663">
    <property type="entry name" value="Phosphodiest"/>
    <property type="match status" value="1"/>
</dbReference>
<dbReference type="PANTHER" id="PTHR10151">
    <property type="entry name" value="ECTONUCLEOTIDE PYROPHOSPHATASE/PHOSPHODIESTERASE"/>
    <property type="match status" value="1"/>
</dbReference>
<dbReference type="SMART" id="SM00477">
    <property type="entry name" value="NUC"/>
    <property type="match status" value="1"/>
</dbReference>
<dbReference type="AlphaFoldDB" id="A0A8T2MTC2"/>
<sequence length="810" mass="91151">MENECRTGEGVKGEEHSTGQAATLLGSMGADTQSKRASSAKTRKSSNCKVIIGVLLLCLLIVILAVIFALKMRHSTEGEKTWLEGECEDMETQHCPAGISRPPVILVSLDGFRASYLRNHGNLLPVISKLKNCGTSTPYMRPAYPTKTFPNHYTLVTGLYPESHGIVDNKMYDVTHNISFSLKDKEKFNAHWYQGEPVWITAMHNKLRSGTFFWPGSDVAIGGNFPNHYKLYNKTIPFEERVSTVLKWLDLPEGERPDFYTMYFEEPDSSGHRYGPMSNEVLQALGRVDRIMGTLMNALKQRNLHRCVNLVILSDHGMEEATCQKAAYVSTYQDNIADFTVVQGPAARIRPKKLPDDFFTFDYEGLVKNLSCRESDQPMRPFLKEHLPKRLHFANNLRIERAHLYMKRQWQAALKPSEIKYCSGGFHGSDNVFENMQTIFMAYGPGIKSKTVVPPFENIEVYNLLCDLLGIAPAPNNGTHGSLNHILQRPVFSPAYPAEQSFASPCIASGPAVTSNLGCTCSSLSTVQEEELNQQLMGYSLNSALKPLHLPYGIPKVLQKNAHFCVLHHHDYINGYSKDILMPLWVAYTIKPLGEVRALRADAGDCMRTDVRVPETASQTCRRFRSDPSLSLGLLHPPNLGSNETELDSLLTSNMVPMYPAFKGAWTHIHDVLLLNYSQEQNGINIMSGPIFDQNYDGNYDAPGTTSLNKAPIPTHFFLILTSCRDSQFPPQKCEGPLHAVSYILPHRPDNTETCANGSDFQWVEEWMQFHVARIRDVEHLTGLSFYHDRISITETLQLKTFLKDKHLTR</sequence>
<accession>A0A8T2MTC2</accession>
<dbReference type="CDD" id="cd00091">
    <property type="entry name" value="NUC"/>
    <property type="match status" value="1"/>
</dbReference>
<evidence type="ECO:0000313" key="7">
    <source>
        <dbReference type="Proteomes" id="UP000824540"/>
    </source>
</evidence>
<evidence type="ECO:0000256" key="2">
    <source>
        <dbReference type="ARBA" id="ARBA00023180"/>
    </source>
</evidence>
<dbReference type="InterPro" id="IPR044929">
    <property type="entry name" value="DNA/RNA_non-sp_Endonuclease_sf"/>
</dbReference>
<keyword evidence="3" id="KW-0472">Membrane</keyword>
<dbReference type="CDD" id="cd16018">
    <property type="entry name" value="Enpp"/>
    <property type="match status" value="1"/>
</dbReference>